<feature type="compositionally biased region" description="Polar residues" evidence="1">
    <location>
        <begin position="436"/>
        <end position="467"/>
    </location>
</feature>
<feature type="compositionally biased region" description="Basic and acidic residues" evidence="1">
    <location>
        <begin position="337"/>
        <end position="349"/>
    </location>
</feature>
<proteinExistence type="predicted"/>
<dbReference type="Pfam" id="PF17182">
    <property type="entry name" value="OSK"/>
    <property type="match status" value="1"/>
</dbReference>
<accession>A0AAE1LCE2</accession>
<evidence type="ECO:0000313" key="4">
    <source>
        <dbReference type="Proteomes" id="UP001219518"/>
    </source>
</evidence>
<dbReference type="InterPro" id="IPR033447">
    <property type="entry name" value="OSK"/>
</dbReference>
<feature type="compositionally biased region" description="Basic and acidic residues" evidence="1">
    <location>
        <begin position="301"/>
        <end position="320"/>
    </location>
</feature>
<comment type="caution">
    <text evidence="3">The sequence shown here is derived from an EMBL/GenBank/DDBJ whole genome shotgun (WGS) entry which is preliminary data.</text>
</comment>
<evidence type="ECO:0000259" key="2">
    <source>
        <dbReference type="Pfam" id="PF17182"/>
    </source>
</evidence>
<feature type="compositionally biased region" description="Low complexity" evidence="1">
    <location>
        <begin position="241"/>
        <end position="263"/>
    </location>
</feature>
<dbReference type="InterPro" id="IPR036514">
    <property type="entry name" value="SGNH_hydro_sf"/>
</dbReference>
<dbReference type="AlphaFoldDB" id="A0AAE1LCE2"/>
<evidence type="ECO:0000256" key="1">
    <source>
        <dbReference type="SAM" id="MobiDB-lite"/>
    </source>
</evidence>
<feature type="region of interest" description="Disordered" evidence="1">
    <location>
        <begin position="1"/>
        <end position="27"/>
    </location>
</feature>
<reference evidence="3" key="2">
    <citation type="journal article" date="2023" name="BMC Genomics">
        <title>Pest status, molecular evolution, and epigenetic factors derived from the genome assembly of Frankliniella fusca, a thysanopteran phytovirus vector.</title>
        <authorList>
            <person name="Catto M.A."/>
            <person name="Labadie P.E."/>
            <person name="Jacobson A.L."/>
            <person name="Kennedy G.G."/>
            <person name="Srinivasan R."/>
            <person name="Hunt B.G."/>
        </authorList>
    </citation>
    <scope>NUCLEOTIDE SEQUENCE</scope>
    <source>
        <strain evidence="3">PL_HMW_Pooled</strain>
    </source>
</reference>
<sequence>MDNQTDKTVQTGGPASPSRGGKSRPVMAISRVFLTSIDGIRKEQDHRARKIVGKSHEVAASGRVELAEDIKVKVEVESNNEDLRVKVETNNNISMADESCIHLQDREEPSGAEGDDDCEHLAAMKNPPVEDHEEIMVKVFTPSGQSPATAPANFDCYTPHDVESSDESPVTPVNAVSANILDNSTDSESSAVRKKSKKKKRSKTSFSQKDSTFKVPNRQASIAEPRSRKCRRRHSKPRDQSTSPSEHSSSSRSSSRISKSCASWEDDESPHKLISSRHSWSGSSRSPSRESSRRDNRKHCRPEDSSRTSLRDKSESPNRDVKRRHRSRTPQRIFNCKSDETSEERKVDTTCLQDDLKDGSLKSNKPKDTVFRGADHELLPPQCMPCDVVIQPLPPLTKLSSSEQYVDALKSASEDEMADNDHEISAIPNSFKRETSNNSGSHNSILKNNPLYNSSHSQPSQDTRFSFSPSGHYNFNLPFAHSMPPPHHSFLQDFSTPPPSMRRGVFEWSTANNLYTHAQSPPQLYLHDQRLVPNSPAVAPISSAPVTEVDRKFQCLQNLHTPPKPNFSGYQLIGDSMFLRFSQQLLNENAIIAESLRFLGYCVSGQRIGDLLKRLKSGFYHLGKRVIVMIGTNDLLKSTPAQQMMYELRKVVEHLKQSMTEKIVILTLPPVPRLQNQTHHWQRLQSYNDYIKSLADKEELQEEELVAEFKADPPFCNGCFTCIEESEDNIWSISSDSDEDELVDTAMLTRVVINTCRPLITAVDICKLFVDRRIPKCRLDCFELTFSDNGRKDLIHLNKKGLTIVREELYKAI</sequence>
<feature type="compositionally biased region" description="Polar residues" evidence="1">
    <location>
        <begin position="1"/>
        <end position="13"/>
    </location>
</feature>
<dbReference type="EMBL" id="JAHWGI010000307">
    <property type="protein sequence ID" value="KAK3912982.1"/>
    <property type="molecule type" value="Genomic_DNA"/>
</dbReference>
<gene>
    <name evidence="3" type="ORF">KUF71_022436</name>
</gene>
<feature type="compositionally biased region" description="Polar residues" evidence="1">
    <location>
        <begin position="174"/>
        <end position="186"/>
    </location>
</feature>
<feature type="domain" description="OSK" evidence="2">
    <location>
        <begin position="563"/>
        <end position="694"/>
    </location>
</feature>
<dbReference type="Proteomes" id="UP001219518">
    <property type="component" value="Unassembled WGS sequence"/>
</dbReference>
<organism evidence="3 4">
    <name type="scientific">Frankliniella fusca</name>
    <dbReference type="NCBI Taxonomy" id="407009"/>
    <lineage>
        <taxon>Eukaryota</taxon>
        <taxon>Metazoa</taxon>
        <taxon>Ecdysozoa</taxon>
        <taxon>Arthropoda</taxon>
        <taxon>Hexapoda</taxon>
        <taxon>Insecta</taxon>
        <taxon>Pterygota</taxon>
        <taxon>Neoptera</taxon>
        <taxon>Paraneoptera</taxon>
        <taxon>Thysanoptera</taxon>
        <taxon>Terebrantia</taxon>
        <taxon>Thripoidea</taxon>
        <taxon>Thripidae</taxon>
        <taxon>Frankliniella</taxon>
    </lineage>
</organism>
<feature type="compositionally biased region" description="Low complexity" evidence="1">
    <location>
        <begin position="276"/>
        <end position="286"/>
    </location>
</feature>
<dbReference type="Gene3D" id="3.40.50.1110">
    <property type="entry name" value="SGNH hydrolase"/>
    <property type="match status" value="1"/>
</dbReference>
<feature type="region of interest" description="Disordered" evidence="1">
    <location>
        <begin position="141"/>
        <end position="349"/>
    </location>
</feature>
<feature type="region of interest" description="Disordered" evidence="1">
    <location>
        <begin position="429"/>
        <end position="467"/>
    </location>
</feature>
<protein>
    <submittedName>
        <fullName evidence="3">Maternal effect protein oskar</fullName>
    </submittedName>
</protein>
<dbReference type="SUPFAM" id="SSF52266">
    <property type="entry name" value="SGNH hydrolase"/>
    <property type="match status" value="1"/>
</dbReference>
<feature type="compositionally biased region" description="Basic residues" evidence="1">
    <location>
        <begin position="192"/>
        <end position="203"/>
    </location>
</feature>
<evidence type="ECO:0000313" key="3">
    <source>
        <dbReference type="EMBL" id="KAK3912982.1"/>
    </source>
</evidence>
<keyword evidence="4" id="KW-1185">Reference proteome</keyword>
<name>A0AAE1LCE2_9NEOP</name>
<reference evidence="3" key="1">
    <citation type="submission" date="2021-07" db="EMBL/GenBank/DDBJ databases">
        <authorList>
            <person name="Catto M.A."/>
            <person name="Jacobson A."/>
            <person name="Kennedy G."/>
            <person name="Labadie P."/>
            <person name="Hunt B.G."/>
            <person name="Srinivasan R."/>
        </authorList>
    </citation>
    <scope>NUCLEOTIDE SEQUENCE</scope>
    <source>
        <strain evidence="3">PL_HMW_Pooled</strain>
        <tissue evidence="3">Head</tissue>
    </source>
</reference>